<organism evidence="1 2">
    <name type="scientific">Amanita muscaria (strain Koide BX008)</name>
    <dbReference type="NCBI Taxonomy" id="946122"/>
    <lineage>
        <taxon>Eukaryota</taxon>
        <taxon>Fungi</taxon>
        <taxon>Dikarya</taxon>
        <taxon>Basidiomycota</taxon>
        <taxon>Agaricomycotina</taxon>
        <taxon>Agaricomycetes</taxon>
        <taxon>Agaricomycetidae</taxon>
        <taxon>Agaricales</taxon>
        <taxon>Pluteineae</taxon>
        <taxon>Amanitaceae</taxon>
        <taxon>Amanita</taxon>
    </lineage>
</organism>
<accession>A0A0C2S4D7</accession>
<proteinExistence type="predicted"/>
<dbReference type="HOGENOM" id="CLU_2526956_0_0_1"/>
<keyword evidence="2" id="KW-1185">Reference proteome</keyword>
<sequence>MIDEISMTGTATSLPWQDIHTAPSTWHVIYHTYIVRTSCFHETESTTFARQDILVQIEERCGSSSRDAVEQAVVTQCGTMRGLR</sequence>
<evidence type="ECO:0000313" key="1">
    <source>
        <dbReference type="EMBL" id="KIL57530.1"/>
    </source>
</evidence>
<dbReference type="InParanoid" id="A0A0C2S4D7"/>
<name>A0A0C2S4D7_AMAMK</name>
<gene>
    <name evidence="1" type="ORF">M378DRAFT_381449</name>
</gene>
<evidence type="ECO:0000313" key="2">
    <source>
        <dbReference type="Proteomes" id="UP000054549"/>
    </source>
</evidence>
<dbReference type="AlphaFoldDB" id="A0A0C2S4D7"/>
<protein>
    <submittedName>
        <fullName evidence="1">Uncharacterized protein</fullName>
    </submittedName>
</protein>
<dbReference type="Proteomes" id="UP000054549">
    <property type="component" value="Unassembled WGS sequence"/>
</dbReference>
<reference evidence="1 2" key="1">
    <citation type="submission" date="2014-04" db="EMBL/GenBank/DDBJ databases">
        <title>Evolutionary Origins and Diversification of the Mycorrhizal Mutualists.</title>
        <authorList>
            <consortium name="DOE Joint Genome Institute"/>
            <consortium name="Mycorrhizal Genomics Consortium"/>
            <person name="Kohler A."/>
            <person name="Kuo A."/>
            <person name="Nagy L.G."/>
            <person name="Floudas D."/>
            <person name="Copeland A."/>
            <person name="Barry K.W."/>
            <person name="Cichocki N."/>
            <person name="Veneault-Fourrey C."/>
            <person name="LaButti K."/>
            <person name="Lindquist E.A."/>
            <person name="Lipzen A."/>
            <person name="Lundell T."/>
            <person name="Morin E."/>
            <person name="Murat C."/>
            <person name="Riley R."/>
            <person name="Ohm R."/>
            <person name="Sun H."/>
            <person name="Tunlid A."/>
            <person name="Henrissat B."/>
            <person name="Grigoriev I.V."/>
            <person name="Hibbett D.S."/>
            <person name="Martin F."/>
        </authorList>
    </citation>
    <scope>NUCLEOTIDE SEQUENCE [LARGE SCALE GENOMIC DNA]</scope>
    <source>
        <strain evidence="1 2">Koide BX008</strain>
    </source>
</reference>
<dbReference type="EMBL" id="KN818366">
    <property type="protein sequence ID" value="KIL57530.1"/>
    <property type="molecule type" value="Genomic_DNA"/>
</dbReference>